<evidence type="ECO:0000313" key="2">
    <source>
        <dbReference type="EMBL" id="MDA5108301.1"/>
    </source>
</evidence>
<dbReference type="EMBL" id="JAPYYP010000007">
    <property type="protein sequence ID" value="MDA5108301.1"/>
    <property type="molecule type" value="Genomic_DNA"/>
</dbReference>
<keyword evidence="3" id="KW-1185">Reference proteome</keyword>
<comment type="caution">
    <text evidence="2">The sequence shown here is derived from an EMBL/GenBank/DDBJ whole genome shotgun (WGS) entry which is preliminary data.</text>
</comment>
<evidence type="ECO:0000313" key="3">
    <source>
        <dbReference type="Proteomes" id="UP001151071"/>
    </source>
</evidence>
<protein>
    <submittedName>
        <fullName evidence="2">Uncharacterized protein</fullName>
    </submittedName>
</protein>
<organism evidence="2 3">
    <name type="scientific">Brevibacillus thermoruber</name>
    <dbReference type="NCBI Taxonomy" id="33942"/>
    <lineage>
        <taxon>Bacteria</taxon>
        <taxon>Bacillati</taxon>
        <taxon>Bacillota</taxon>
        <taxon>Bacilli</taxon>
        <taxon>Bacillales</taxon>
        <taxon>Paenibacillaceae</taxon>
        <taxon>Brevibacillus</taxon>
    </lineage>
</organism>
<sequence>METYDFNIAKKLLPEIITGLKQKIEGFMIDSIKEVAAQIDFAAVLLLRFRDRIASPCSSLTSNHPRFASTRLRSSSSTISPCDWQPSNPGMFRNRTGQIP</sequence>
<accession>A0A9X3Z2Y8</accession>
<dbReference type="RefSeq" id="WP_193746935.1">
    <property type="nucleotide sequence ID" value="NZ_JAPYYP010000007.1"/>
</dbReference>
<feature type="region of interest" description="Disordered" evidence="1">
    <location>
        <begin position="72"/>
        <end position="100"/>
    </location>
</feature>
<dbReference type="AlphaFoldDB" id="A0A9X3Z2Y8"/>
<dbReference type="Proteomes" id="UP001151071">
    <property type="component" value="Unassembled WGS sequence"/>
</dbReference>
<gene>
    <name evidence="2" type="ORF">O3V59_08005</name>
</gene>
<name>A0A9X3Z2Y8_9BACL</name>
<proteinExistence type="predicted"/>
<evidence type="ECO:0000256" key="1">
    <source>
        <dbReference type="SAM" id="MobiDB-lite"/>
    </source>
</evidence>
<reference evidence="2" key="1">
    <citation type="submission" date="2022-12" db="EMBL/GenBank/DDBJ databases">
        <title>Draft genome sequence of the thermophilic strain Brevibacillus thermoruber HT42, isolated from Los Humeros, Puebla, Mexico, with biotechnological potential.</title>
        <authorList>
            <person name="Lara Sanchez J."/>
            <person name="Solis Palacios R."/>
            <person name="Bustos Baena A.S."/>
            <person name="Ruz Baez A.E."/>
            <person name="Espinosa Luna G."/>
            <person name="Oliart Ros R.M."/>
        </authorList>
    </citation>
    <scope>NUCLEOTIDE SEQUENCE</scope>
    <source>
        <strain evidence="2">HT42</strain>
    </source>
</reference>